<keyword evidence="9" id="KW-1185">Reference proteome</keyword>
<gene>
    <name evidence="8" type="ordered locus">Ksed_05600</name>
</gene>
<feature type="transmembrane region" description="Helical" evidence="7">
    <location>
        <begin position="369"/>
        <end position="392"/>
    </location>
</feature>
<evidence type="ECO:0000256" key="4">
    <source>
        <dbReference type="ARBA" id="ARBA00022692"/>
    </source>
</evidence>
<dbReference type="GO" id="GO:0005886">
    <property type="term" value="C:plasma membrane"/>
    <property type="evidence" value="ECO:0007669"/>
    <property type="project" value="UniProtKB-SubCell"/>
</dbReference>
<evidence type="ECO:0000256" key="2">
    <source>
        <dbReference type="ARBA" id="ARBA00022448"/>
    </source>
</evidence>
<proteinExistence type="predicted"/>
<keyword evidence="4 7" id="KW-0812">Transmembrane</keyword>
<evidence type="ECO:0000256" key="3">
    <source>
        <dbReference type="ARBA" id="ARBA00022475"/>
    </source>
</evidence>
<dbReference type="AlphaFoldDB" id="C7NL85"/>
<feature type="transmembrane region" description="Helical" evidence="7">
    <location>
        <begin position="152"/>
        <end position="175"/>
    </location>
</feature>
<protein>
    <submittedName>
        <fullName evidence="8">Major Facilitator Superfamily transporter</fullName>
    </submittedName>
</protein>
<feature type="transmembrane region" description="Helical" evidence="7">
    <location>
        <begin position="330"/>
        <end position="357"/>
    </location>
</feature>
<sequence length="439" mass="44787">MKENLRNSASIWTEGDIRWILPARLAALLGSSALATALLLTTEGAGRGAVGVALLMGAVTLPVVLTIGWTGRLADTRDSRQLLLAATAVQLAGLAGLVAAVRAPGPGGGSETLWWWLTLGTVALVQTGHALELPVWPALTAKVVGDERIGDAMAWQQGLGVLAAPAGALLGAFAYSLGGVVAAAGITALCALAGGVAALAIRTRRGGGAATHPLATDEIAESEDAEAPPTVSTLRWLVTHPVLGPILLVLTPLVLVGEAVNVVEVLLARQELGASAAQYGWGEVAFGVGAVIGTWGVRRVTSDAARLVLFLGGFWVVSVLILVAGVVPSWWWYVGLAVPIGAGNMAANVSSATLLMLHTPEARRGRVQAAFVGTVRAFSLGALAIGGLLGSALGPRGTYVACGTAACLVMLAGSVWLHRAHRAARPSGRRPRRAATVVP</sequence>
<dbReference type="Gene3D" id="1.20.1250.20">
    <property type="entry name" value="MFS general substrate transporter like domains"/>
    <property type="match status" value="1"/>
</dbReference>
<evidence type="ECO:0000256" key="7">
    <source>
        <dbReference type="SAM" id="Phobius"/>
    </source>
</evidence>
<feature type="transmembrane region" description="Helical" evidence="7">
    <location>
        <begin position="181"/>
        <end position="201"/>
    </location>
</feature>
<feature type="transmembrane region" description="Helical" evidence="7">
    <location>
        <begin position="113"/>
        <end position="131"/>
    </location>
</feature>
<feature type="transmembrane region" description="Helical" evidence="7">
    <location>
        <begin position="398"/>
        <end position="417"/>
    </location>
</feature>
<evidence type="ECO:0000256" key="6">
    <source>
        <dbReference type="ARBA" id="ARBA00023136"/>
    </source>
</evidence>
<evidence type="ECO:0000313" key="8">
    <source>
        <dbReference type="EMBL" id="ACV05627.1"/>
    </source>
</evidence>
<dbReference type="InterPro" id="IPR011701">
    <property type="entry name" value="MFS"/>
</dbReference>
<feature type="transmembrane region" description="Helical" evidence="7">
    <location>
        <begin position="82"/>
        <end position="101"/>
    </location>
</feature>
<feature type="transmembrane region" description="Helical" evidence="7">
    <location>
        <begin position="48"/>
        <end position="70"/>
    </location>
</feature>
<evidence type="ECO:0000313" key="9">
    <source>
        <dbReference type="Proteomes" id="UP000006666"/>
    </source>
</evidence>
<dbReference type="KEGG" id="kse:Ksed_05600"/>
<dbReference type="STRING" id="478801.Ksed_05600"/>
<keyword evidence="3" id="KW-1003">Cell membrane</keyword>
<dbReference type="InterPro" id="IPR036259">
    <property type="entry name" value="MFS_trans_sf"/>
</dbReference>
<dbReference type="HOGENOM" id="CLU_034180_15_2_11"/>
<comment type="subcellular location">
    <subcellularLocation>
        <location evidence="1">Cell inner membrane</location>
        <topology evidence="1">Multi-pass membrane protein</topology>
    </subcellularLocation>
</comment>
<dbReference type="RefSeq" id="WP_012802045.1">
    <property type="nucleotide sequence ID" value="NC_013169.1"/>
</dbReference>
<reference evidence="8 9" key="1">
    <citation type="journal article" date="2009" name="Stand. Genomic Sci.">
        <title>Complete genome sequence of Kytococcus sedentarius type strain (541).</title>
        <authorList>
            <person name="Sims D."/>
            <person name="Brettin T."/>
            <person name="Detter J.C."/>
            <person name="Han C."/>
            <person name="Lapidus A."/>
            <person name="Copeland A."/>
            <person name="Glavina Del Rio T."/>
            <person name="Nolan M."/>
            <person name="Chen F."/>
            <person name="Lucas S."/>
            <person name="Tice H."/>
            <person name="Cheng J.F."/>
            <person name="Bruce D."/>
            <person name="Goodwin L."/>
            <person name="Pitluck S."/>
            <person name="Ovchinnikova G."/>
            <person name="Pati A."/>
            <person name="Ivanova N."/>
            <person name="Mavrommatis K."/>
            <person name="Chen A."/>
            <person name="Palaniappan K."/>
            <person name="D'haeseleer P."/>
            <person name="Chain P."/>
            <person name="Bristow J."/>
            <person name="Eisen J.A."/>
            <person name="Markowitz V."/>
            <person name="Hugenholtz P."/>
            <person name="Schneider S."/>
            <person name="Goker M."/>
            <person name="Pukall R."/>
            <person name="Kyrpides N.C."/>
            <person name="Klenk H.P."/>
        </authorList>
    </citation>
    <scope>NUCLEOTIDE SEQUENCE [LARGE SCALE GENOMIC DNA]</scope>
    <source>
        <strain evidence="9">ATCC 14392 / DSM 20547 / JCM 11482 / CCUG 33030 / NBRC 15357 / NCTC 11040 / CCM 314 / 541</strain>
    </source>
</reference>
<evidence type="ECO:0000256" key="5">
    <source>
        <dbReference type="ARBA" id="ARBA00022989"/>
    </source>
</evidence>
<dbReference type="SUPFAM" id="SSF103473">
    <property type="entry name" value="MFS general substrate transporter"/>
    <property type="match status" value="1"/>
</dbReference>
<feature type="transmembrane region" description="Helical" evidence="7">
    <location>
        <begin position="304"/>
        <end position="324"/>
    </location>
</feature>
<keyword evidence="5 7" id="KW-1133">Transmembrane helix</keyword>
<dbReference type="CDD" id="cd06173">
    <property type="entry name" value="MFS_MefA_like"/>
    <property type="match status" value="1"/>
</dbReference>
<keyword evidence="2" id="KW-0813">Transport</keyword>
<keyword evidence="6 7" id="KW-0472">Membrane</keyword>
<dbReference type="GO" id="GO:0022857">
    <property type="term" value="F:transmembrane transporter activity"/>
    <property type="evidence" value="ECO:0007669"/>
    <property type="project" value="InterPro"/>
</dbReference>
<organism evidence="8 9">
    <name type="scientific">Kytococcus sedentarius (strain ATCC 14392 / DSM 20547 / JCM 11482 / CCUG 33030 / NBRC 15357 / NCTC 11040 / CCM 314 / 541)</name>
    <name type="common">Micrococcus sedentarius</name>
    <dbReference type="NCBI Taxonomy" id="478801"/>
    <lineage>
        <taxon>Bacteria</taxon>
        <taxon>Bacillati</taxon>
        <taxon>Actinomycetota</taxon>
        <taxon>Actinomycetes</taxon>
        <taxon>Micrococcales</taxon>
        <taxon>Kytococcaceae</taxon>
        <taxon>Kytococcus</taxon>
    </lineage>
</organism>
<feature type="transmembrane region" description="Helical" evidence="7">
    <location>
        <begin position="242"/>
        <end position="267"/>
    </location>
</feature>
<dbReference type="PANTHER" id="PTHR23513:SF9">
    <property type="entry name" value="ENTEROBACTIN EXPORTER ENTS"/>
    <property type="match status" value="1"/>
</dbReference>
<dbReference type="Pfam" id="PF07690">
    <property type="entry name" value="MFS_1"/>
    <property type="match status" value="1"/>
</dbReference>
<feature type="transmembrane region" description="Helical" evidence="7">
    <location>
        <begin position="279"/>
        <end position="297"/>
    </location>
</feature>
<accession>C7NL85</accession>
<name>C7NL85_KYTSD</name>
<dbReference type="eggNOG" id="COG2814">
    <property type="taxonomic scope" value="Bacteria"/>
</dbReference>
<dbReference type="PANTHER" id="PTHR23513">
    <property type="entry name" value="INTEGRAL MEMBRANE EFFLUX PROTEIN-RELATED"/>
    <property type="match status" value="1"/>
</dbReference>
<feature type="transmembrane region" description="Helical" evidence="7">
    <location>
        <begin position="21"/>
        <end position="42"/>
    </location>
</feature>
<dbReference type="Proteomes" id="UP000006666">
    <property type="component" value="Chromosome"/>
</dbReference>
<evidence type="ECO:0000256" key="1">
    <source>
        <dbReference type="ARBA" id="ARBA00004429"/>
    </source>
</evidence>
<dbReference type="EMBL" id="CP001686">
    <property type="protein sequence ID" value="ACV05627.1"/>
    <property type="molecule type" value="Genomic_DNA"/>
</dbReference>